<dbReference type="EMBL" id="QREG01000001">
    <property type="protein sequence ID" value="REE05694.1"/>
    <property type="molecule type" value="Genomic_DNA"/>
</dbReference>
<dbReference type="AlphaFoldDB" id="A0A3D9LGV7"/>
<sequence>MWFCWSLPSGSLPLVSANLQMEQSLTKRISRVYWGNMVCAASREVTSSQITVHRLNDLLVKVVFRMGDAIYMFRGMLTEQDEGLLMTVQNRVMPDYILSGIEGFVPNKSNVHGGFMFQLNAFYFHIMIRKFDGTEVEVYFLGKPEEEFRLQQEAKVRQFAESSDDASTNC</sequence>
<evidence type="ECO:0000313" key="1">
    <source>
        <dbReference type="EMBL" id="REE05694.1"/>
    </source>
</evidence>
<organism evidence="1 2">
    <name type="scientific">Marinoscillum furvescens DSM 4134</name>
    <dbReference type="NCBI Taxonomy" id="1122208"/>
    <lineage>
        <taxon>Bacteria</taxon>
        <taxon>Pseudomonadati</taxon>
        <taxon>Bacteroidota</taxon>
        <taxon>Cytophagia</taxon>
        <taxon>Cytophagales</taxon>
        <taxon>Reichenbachiellaceae</taxon>
        <taxon>Marinoscillum</taxon>
    </lineage>
</organism>
<dbReference type="Proteomes" id="UP000256779">
    <property type="component" value="Unassembled WGS sequence"/>
</dbReference>
<reference evidence="1 2" key="1">
    <citation type="submission" date="2018-07" db="EMBL/GenBank/DDBJ databases">
        <title>Genomic Encyclopedia of Type Strains, Phase IV (KMG-IV): sequencing the most valuable type-strain genomes for metagenomic binning, comparative biology and taxonomic classification.</title>
        <authorList>
            <person name="Goeker M."/>
        </authorList>
    </citation>
    <scope>NUCLEOTIDE SEQUENCE [LARGE SCALE GENOMIC DNA]</scope>
    <source>
        <strain evidence="1 2">DSM 4134</strain>
    </source>
</reference>
<gene>
    <name evidence="1" type="ORF">C7460_101211</name>
</gene>
<evidence type="ECO:0000313" key="2">
    <source>
        <dbReference type="Proteomes" id="UP000256779"/>
    </source>
</evidence>
<keyword evidence="2" id="KW-1185">Reference proteome</keyword>
<protein>
    <submittedName>
        <fullName evidence="1">Uncharacterized protein</fullName>
    </submittedName>
</protein>
<accession>A0A3D9LGV7</accession>
<name>A0A3D9LGV7_MARFU</name>
<proteinExistence type="predicted"/>
<comment type="caution">
    <text evidence="1">The sequence shown here is derived from an EMBL/GenBank/DDBJ whole genome shotgun (WGS) entry which is preliminary data.</text>
</comment>